<name>A0A5E6Q5E6_PSEFL</name>
<protein>
    <submittedName>
        <fullName evidence="1">Uncharacterized protein</fullName>
    </submittedName>
</protein>
<dbReference type="Proteomes" id="UP000326241">
    <property type="component" value="Unassembled WGS sequence"/>
</dbReference>
<accession>A0A5E6Q5E6</accession>
<evidence type="ECO:0000313" key="1">
    <source>
        <dbReference type="EMBL" id="VVM51164.1"/>
    </source>
</evidence>
<gene>
    <name evidence="1" type="ORF">PS624_00792</name>
</gene>
<dbReference type="RefSeq" id="WP_150774128.1">
    <property type="nucleotide sequence ID" value="NZ_CABVGZ010000005.1"/>
</dbReference>
<evidence type="ECO:0000313" key="2">
    <source>
        <dbReference type="Proteomes" id="UP000326241"/>
    </source>
</evidence>
<proteinExistence type="predicted"/>
<sequence length="322" mass="32449">MPWLRTGSVNVSNNSPAVIGVDVDFVTNVRVGDAFVGPDGRQYEVSNIASPVLLSITPAYQGATANDASYSIMPVQGYPKALADAFNNLNVQYGPKLAALGDASGFDVLPVRNGGTGGTDLVSARQGLGLGAVATDTIVPVVRGGTGATDAASARQALGLGAVATDAVVPVARGGTGGNSPATARSGLGLGSAAVAALVGAVSQDKGVPTGAVIERGANANGEYVKFADGTLICTLCNTGGVVFNNPSNMGFNWSYPMPFVTLGFVIGNLVGVLGVTRAVTSVSAYSRGLGFASICAFSLGQFVQGDELIVSFDCFAIGRWF</sequence>
<dbReference type="EMBL" id="CABVGZ010000005">
    <property type="protein sequence ID" value="VVM51164.1"/>
    <property type="molecule type" value="Genomic_DNA"/>
</dbReference>
<dbReference type="AlphaFoldDB" id="A0A5E6Q5E6"/>
<reference evidence="1 2" key="1">
    <citation type="submission" date="2019-09" db="EMBL/GenBank/DDBJ databases">
        <authorList>
            <person name="Chandra G."/>
            <person name="Truman W A."/>
        </authorList>
    </citation>
    <scope>NUCLEOTIDE SEQUENCE [LARGE SCALE GENOMIC DNA]</scope>
    <source>
        <strain evidence="1">PS624</strain>
    </source>
</reference>
<organism evidence="1 2">
    <name type="scientific">Pseudomonas fluorescens</name>
    <dbReference type="NCBI Taxonomy" id="294"/>
    <lineage>
        <taxon>Bacteria</taxon>
        <taxon>Pseudomonadati</taxon>
        <taxon>Pseudomonadota</taxon>
        <taxon>Gammaproteobacteria</taxon>
        <taxon>Pseudomonadales</taxon>
        <taxon>Pseudomonadaceae</taxon>
        <taxon>Pseudomonas</taxon>
    </lineage>
</organism>